<organism evidence="2 3">
    <name type="scientific">Erwinia tracheiphila</name>
    <dbReference type="NCBI Taxonomy" id="65700"/>
    <lineage>
        <taxon>Bacteria</taxon>
        <taxon>Pseudomonadati</taxon>
        <taxon>Pseudomonadota</taxon>
        <taxon>Gammaproteobacteria</taxon>
        <taxon>Enterobacterales</taxon>
        <taxon>Erwiniaceae</taxon>
        <taxon>Erwinia</taxon>
    </lineage>
</organism>
<evidence type="ECO:0000256" key="1">
    <source>
        <dbReference type="SAM" id="MobiDB-lite"/>
    </source>
</evidence>
<keyword evidence="3" id="KW-1185">Reference proteome</keyword>
<dbReference type="EMBL" id="JXNU01000003">
    <property type="protein sequence ID" value="KKF37732.1"/>
    <property type="molecule type" value="Genomic_DNA"/>
</dbReference>
<dbReference type="Proteomes" id="UP000033924">
    <property type="component" value="Unassembled WGS sequence"/>
</dbReference>
<feature type="compositionally biased region" description="Basic and acidic residues" evidence="1">
    <location>
        <begin position="69"/>
        <end position="101"/>
    </location>
</feature>
<dbReference type="PATRIC" id="fig|65700.7.peg.947"/>
<feature type="region of interest" description="Disordered" evidence="1">
    <location>
        <begin position="68"/>
        <end position="117"/>
    </location>
</feature>
<sequence length="117" mass="13589">MHQDPLIHIAELEALIRQQNIQLSLNSKTEAELRYALKQAENKATEHEQEAEELRSQLDKLSRMLFGSRSEKLQQQKTDLESKLDSLVQKNDEQVERENDPRLPVSSDRSRSILPVK</sequence>
<accession>A0A0M2KK90</accession>
<gene>
    <name evidence="2" type="ORF">SY86_03760</name>
</gene>
<evidence type="ECO:0000313" key="2">
    <source>
        <dbReference type="EMBL" id="KKF37732.1"/>
    </source>
</evidence>
<protein>
    <submittedName>
        <fullName evidence="2">Uncharacterized protein</fullName>
    </submittedName>
</protein>
<evidence type="ECO:0000313" key="3">
    <source>
        <dbReference type="Proteomes" id="UP000033924"/>
    </source>
</evidence>
<name>A0A0M2KK90_9GAMM</name>
<comment type="caution">
    <text evidence="2">The sequence shown here is derived from an EMBL/GenBank/DDBJ whole genome shotgun (WGS) entry which is preliminary data.</text>
</comment>
<dbReference type="AlphaFoldDB" id="A0A0M2KK90"/>
<reference evidence="2 3" key="1">
    <citation type="submission" date="2015-01" db="EMBL/GenBank/DDBJ databases">
        <title>Erwinia tracheiphila.</title>
        <authorList>
            <person name="Shapiro L.R."/>
        </authorList>
    </citation>
    <scope>NUCLEOTIDE SEQUENCE [LARGE SCALE GENOMIC DNA]</scope>
    <source>
        <strain evidence="2 3">BuffGH</strain>
    </source>
</reference>
<proteinExistence type="predicted"/>
<dbReference type="STRING" id="65700.SY86_03760"/>